<accession>A0ABN7VWK3</accession>
<dbReference type="InterPro" id="IPR007021">
    <property type="entry name" value="DUF659"/>
</dbReference>
<evidence type="ECO:0000313" key="7">
    <source>
        <dbReference type="EMBL" id="CAG8803318.1"/>
    </source>
</evidence>
<dbReference type="PANTHER" id="PTHR46481">
    <property type="entry name" value="ZINC FINGER BED DOMAIN-CONTAINING PROTEIN 4"/>
    <property type="match status" value="1"/>
</dbReference>
<dbReference type="PANTHER" id="PTHR46481:SF10">
    <property type="entry name" value="ZINC FINGER BED DOMAIN-CONTAINING PROTEIN 39"/>
    <property type="match status" value="1"/>
</dbReference>
<comment type="subcellular location">
    <subcellularLocation>
        <location evidence="1">Nucleus</location>
    </subcellularLocation>
</comment>
<organism evidence="7 8">
    <name type="scientific">Gigaspora margarita</name>
    <dbReference type="NCBI Taxonomy" id="4874"/>
    <lineage>
        <taxon>Eukaryota</taxon>
        <taxon>Fungi</taxon>
        <taxon>Fungi incertae sedis</taxon>
        <taxon>Mucoromycota</taxon>
        <taxon>Glomeromycotina</taxon>
        <taxon>Glomeromycetes</taxon>
        <taxon>Diversisporales</taxon>
        <taxon>Gigasporaceae</taxon>
        <taxon>Gigaspora</taxon>
    </lineage>
</organism>
<protein>
    <submittedName>
        <fullName evidence="7">37599_t:CDS:1</fullName>
    </submittedName>
</protein>
<evidence type="ECO:0000256" key="1">
    <source>
        <dbReference type="ARBA" id="ARBA00004123"/>
    </source>
</evidence>
<keyword evidence="8" id="KW-1185">Reference proteome</keyword>
<dbReference type="InterPro" id="IPR012337">
    <property type="entry name" value="RNaseH-like_sf"/>
</dbReference>
<evidence type="ECO:0000256" key="2">
    <source>
        <dbReference type="ARBA" id="ARBA00022723"/>
    </source>
</evidence>
<keyword evidence="2" id="KW-0479">Metal-binding</keyword>
<proteinExistence type="predicted"/>
<feature type="non-terminal residue" evidence="7">
    <location>
        <position position="1"/>
    </location>
</feature>
<keyword evidence="4" id="KW-0862">Zinc</keyword>
<evidence type="ECO:0000256" key="5">
    <source>
        <dbReference type="ARBA" id="ARBA00023242"/>
    </source>
</evidence>
<reference evidence="7 8" key="1">
    <citation type="submission" date="2021-06" db="EMBL/GenBank/DDBJ databases">
        <authorList>
            <person name="Kallberg Y."/>
            <person name="Tangrot J."/>
            <person name="Rosling A."/>
        </authorList>
    </citation>
    <scope>NUCLEOTIDE SEQUENCE [LARGE SCALE GENOMIC DNA]</scope>
    <source>
        <strain evidence="7 8">120-4 pot B 10/14</strain>
    </source>
</reference>
<evidence type="ECO:0000259" key="6">
    <source>
        <dbReference type="Pfam" id="PF04937"/>
    </source>
</evidence>
<sequence>GWSNINREAIQNFIICLPNPVFYDTIFSGEAYHTAEWIALQIIIKMEEIGIHKFLSVITDTAANIKAAWKIIEEKYPHIICFGCASHVINLLIGDILKIDAIKSFMDIAKTAVKYFKDHTISMAKLRRIQKENYNKEIALVLPAITRWGTHLDCIKSLIESQTAIQQMLFDQSTTSLEISIKTQLHSDEFWNNLKIIIKILQPIVVTLKKFEADNSTISTVYSRFNTILTKIQNVDCDYSAEIQQKVQYRWNYIYHPIMTIAFILDPNYIEESKNDYESSCLATFANFISSKFLTEEASRMYAELLKFRNKQMPYNNELIWNSAIHLNLSTWWSSWPSSELQKLAIRIFQTGVMCIMFNLFMSHDSTLFMLSPETGTALTKSASN</sequence>
<gene>
    <name evidence="7" type="ORF">GMARGA_LOCUS23623</name>
</gene>
<dbReference type="Proteomes" id="UP000789901">
    <property type="component" value="Unassembled WGS sequence"/>
</dbReference>
<feature type="domain" description="DUF659" evidence="6">
    <location>
        <begin position="1"/>
        <end position="110"/>
    </location>
</feature>
<name>A0ABN7VWK3_GIGMA</name>
<keyword evidence="3" id="KW-0863">Zinc-finger</keyword>
<comment type="caution">
    <text evidence="7">The sequence shown here is derived from an EMBL/GenBank/DDBJ whole genome shotgun (WGS) entry which is preliminary data.</text>
</comment>
<dbReference type="SUPFAM" id="SSF53098">
    <property type="entry name" value="Ribonuclease H-like"/>
    <property type="match status" value="1"/>
</dbReference>
<dbReference type="InterPro" id="IPR052035">
    <property type="entry name" value="ZnF_BED_domain_contain"/>
</dbReference>
<evidence type="ECO:0000256" key="4">
    <source>
        <dbReference type="ARBA" id="ARBA00022833"/>
    </source>
</evidence>
<evidence type="ECO:0000313" key="8">
    <source>
        <dbReference type="Proteomes" id="UP000789901"/>
    </source>
</evidence>
<keyword evidence="5" id="KW-0539">Nucleus</keyword>
<dbReference type="Pfam" id="PF04937">
    <property type="entry name" value="DUF659"/>
    <property type="match status" value="1"/>
</dbReference>
<evidence type="ECO:0000256" key="3">
    <source>
        <dbReference type="ARBA" id="ARBA00022771"/>
    </source>
</evidence>
<dbReference type="EMBL" id="CAJVQB010024091">
    <property type="protein sequence ID" value="CAG8803318.1"/>
    <property type="molecule type" value="Genomic_DNA"/>
</dbReference>